<feature type="signal peptide" evidence="2">
    <location>
        <begin position="1"/>
        <end position="23"/>
    </location>
</feature>
<evidence type="ECO:0000313" key="5">
    <source>
        <dbReference type="Proteomes" id="UP000683360"/>
    </source>
</evidence>
<name>A0A8S3Q7N5_MYTED</name>
<dbReference type="AlphaFoldDB" id="A0A8S3Q7N5"/>
<dbReference type="OrthoDB" id="3200163at2759"/>
<dbReference type="SUPFAM" id="SSF53474">
    <property type="entry name" value="alpha/beta-Hydrolases"/>
    <property type="match status" value="1"/>
</dbReference>
<organism evidence="4 5">
    <name type="scientific">Mytilus edulis</name>
    <name type="common">Blue mussel</name>
    <dbReference type="NCBI Taxonomy" id="6550"/>
    <lineage>
        <taxon>Eukaryota</taxon>
        <taxon>Metazoa</taxon>
        <taxon>Spiralia</taxon>
        <taxon>Lophotrochozoa</taxon>
        <taxon>Mollusca</taxon>
        <taxon>Bivalvia</taxon>
        <taxon>Autobranchia</taxon>
        <taxon>Pteriomorphia</taxon>
        <taxon>Mytilida</taxon>
        <taxon>Mytiloidea</taxon>
        <taxon>Mytilidae</taxon>
        <taxon>Mytilinae</taxon>
        <taxon>Mytilus</taxon>
    </lineage>
</organism>
<protein>
    <recommendedName>
        <fullName evidence="3">Carboxylesterase type B domain-containing protein</fullName>
    </recommendedName>
</protein>
<sequence length="159" mass="18725">MKIINAVIIWLIVLFKTYYFEQGLNSVTLETHYVKNRHEKLVGHFMTFPKATGLLPADNFLGIGYASLGNGRMRFMPPSSRKWRHRKSYLKKGYGCMQKEPNWRKYVRQVPKEVAQHMYAVVSEITVKSTECLNLNIYRTQIGKCFIFLMSYYRDGNIR</sequence>
<reference evidence="4" key="1">
    <citation type="submission" date="2021-03" db="EMBL/GenBank/DDBJ databases">
        <authorList>
            <person name="Bekaert M."/>
        </authorList>
    </citation>
    <scope>NUCLEOTIDE SEQUENCE</scope>
</reference>
<feature type="domain" description="Carboxylesterase type B" evidence="3">
    <location>
        <begin position="50"/>
        <end position="139"/>
    </location>
</feature>
<dbReference type="PANTHER" id="PTHR43903">
    <property type="entry name" value="NEUROLIGIN"/>
    <property type="match status" value="1"/>
</dbReference>
<dbReference type="InterPro" id="IPR029058">
    <property type="entry name" value="AB_hydrolase_fold"/>
</dbReference>
<dbReference type="Pfam" id="PF00135">
    <property type="entry name" value="COesterase"/>
    <property type="match status" value="1"/>
</dbReference>
<dbReference type="InterPro" id="IPR051093">
    <property type="entry name" value="Neuroligin/BSAL"/>
</dbReference>
<dbReference type="InterPro" id="IPR002018">
    <property type="entry name" value="CarbesteraseB"/>
</dbReference>
<feature type="chain" id="PRO_5035900727" description="Carboxylesterase type B domain-containing protein" evidence="2">
    <location>
        <begin position="24"/>
        <end position="159"/>
    </location>
</feature>
<keyword evidence="2" id="KW-0732">Signal</keyword>
<accession>A0A8S3Q7N5</accession>
<comment type="caution">
    <text evidence="4">The sequence shown here is derived from an EMBL/GenBank/DDBJ whole genome shotgun (WGS) entry which is preliminary data.</text>
</comment>
<keyword evidence="5" id="KW-1185">Reference proteome</keyword>
<evidence type="ECO:0000256" key="1">
    <source>
        <dbReference type="ARBA" id="ARBA00005964"/>
    </source>
</evidence>
<dbReference type="EMBL" id="CAJPWZ010000358">
    <property type="protein sequence ID" value="CAG2191285.1"/>
    <property type="molecule type" value="Genomic_DNA"/>
</dbReference>
<dbReference type="Gene3D" id="3.40.50.1820">
    <property type="entry name" value="alpha/beta hydrolase"/>
    <property type="match status" value="1"/>
</dbReference>
<comment type="similarity">
    <text evidence="1">Belongs to the type-B carboxylesterase/lipase family.</text>
</comment>
<dbReference type="Proteomes" id="UP000683360">
    <property type="component" value="Unassembled WGS sequence"/>
</dbReference>
<gene>
    <name evidence="4" type="ORF">MEDL_6517</name>
</gene>
<evidence type="ECO:0000259" key="3">
    <source>
        <dbReference type="Pfam" id="PF00135"/>
    </source>
</evidence>
<proteinExistence type="inferred from homology"/>
<evidence type="ECO:0000313" key="4">
    <source>
        <dbReference type="EMBL" id="CAG2191285.1"/>
    </source>
</evidence>
<evidence type="ECO:0000256" key="2">
    <source>
        <dbReference type="SAM" id="SignalP"/>
    </source>
</evidence>